<sequence>MPKNTLWQVLKLLGSAVAGFAALLMVAVLGLLALLAGVKGVTQPTTGYLPVTGTVIDHRARVSTGNPNTSSRNQWNLQISVAYTYTVDGTRHPGLDFLFPATIGSKSKAEQLAADHARRYVKGAPIDLFYNPSNPSESALEHRSWLLGAPALVFGALLLGGALGLGVIGVIELLRRLLEGPQSEPWKAELVLWPWLKKAAIGLTALLFLAGLAAGWSIYPTQVAILVMVSVGFAAILGVGVWRNQTRRSKPKAL</sequence>
<accession>A0A6P1E1F7</accession>
<keyword evidence="1" id="KW-0472">Membrane</keyword>
<protein>
    <submittedName>
        <fullName evidence="3">DUF3592 domain-containing protein</fullName>
    </submittedName>
</protein>
<keyword evidence="1" id="KW-1133">Transmembrane helix</keyword>
<dbReference type="Proteomes" id="UP000471640">
    <property type="component" value="Unassembled WGS sequence"/>
</dbReference>
<feature type="transmembrane region" description="Helical" evidence="1">
    <location>
        <begin position="195"/>
        <end position="217"/>
    </location>
</feature>
<feature type="transmembrane region" description="Helical" evidence="1">
    <location>
        <begin position="12"/>
        <end position="36"/>
    </location>
</feature>
<name>A0A6P1E1F7_9GAMM</name>
<feature type="domain" description="DUF3592" evidence="2">
    <location>
        <begin position="51"/>
        <end position="143"/>
    </location>
</feature>
<reference evidence="3 4" key="2">
    <citation type="submission" date="2020-02" db="EMBL/GenBank/DDBJ databases">
        <title>Genome sequences of Thiorhodococcus mannitoliphagus and Thiorhodococcus minor, purple sulfur photosynthetic bacteria in the gammaproteobacterial family, Chromatiaceae.</title>
        <authorList>
            <person name="Aviles F.A."/>
            <person name="Meyer T.E."/>
            <person name="Kyndt J.A."/>
        </authorList>
    </citation>
    <scope>NUCLEOTIDE SEQUENCE [LARGE SCALE GENOMIC DNA]</scope>
    <source>
        <strain evidence="3 4">DSM 18266</strain>
    </source>
</reference>
<evidence type="ECO:0000313" key="4">
    <source>
        <dbReference type="Proteomes" id="UP000471640"/>
    </source>
</evidence>
<feature type="transmembrane region" description="Helical" evidence="1">
    <location>
        <begin position="223"/>
        <end position="242"/>
    </location>
</feature>
<keyword evidence="1" id="KW-0812">Transmembrane</keyword>
<feature type="transmembrane region" description="Helical" evidence="1">
    <location>
        <begin position="151"/>
        <end position="174"/>
    </location>
</feature>
<keyword evidence="4" id="KW-1185">Reference proteome</keyword>
<organism evidence="3 4">
    <name type="scientific">Thiorhodococcus mannitoliphagus</name>
    <dbReference type="NCBI Taxonomy" id="329406"/>
    <lineage>
        <taxon>Bacteria</taxon>
        <taxon>Pseudomonadati</taxon>
        <taxon>Pseudomonadota</taxon>
        <taxon>Gammaproteobacteria</taxon>
        <taxon>Chromatiales</taxon>
        <taxon>Chromatiaceae</taxon>
        <taxon>Thiorhodococcus</taxon>
    </lineage>
</organism>
<proteinExistence type="predicted"/>
<dbReference type="InterPro" id="IPR021994">
    <property type="entry name" value="DUF3592"/>
</dbReference>
<dbReference type="AlphaFoldDB" id="A0A6P1E1F7"/>
<dbReference type="EMBL" id="JAAIJR010000287">
    <property type="protein sequence ID" value="NEX23719.1"/>
    <property type="molecule type" value="Genomic_DNA"/>
</dbReference>
<gene>
    <name evidence="3" type="ORF">G3480_26210</name>
</gene>
<evidence type="ECO:0000256" key="1">
    <source>
        <dbReference type="SAM" id="Phobius"/>
    </source>
</evidence>
<comment type="caution">
    <text evidence="3">The sequence shown here is derived from an EMBL/GenBank/DDBJ whole genome shotgun (WGS) entry which is preliminary data.</text>
</comment>
<dbReference type="Pfam" id="PF12158">
    <property type="entry name" value="DUF3592"/>
    <property type="match status" value="1"/>
</dbReference>
<dbReference type="RefSeq" id="WP_164657135.1">
    <property type="nucleotide sequence ID" value="NZ_JAAIJR010000287.1"/>
</dbReference>
<reference evidence="4" key="1">
    <citation type="journal article" date="2020" name="Microbiol. Resour. Announc.">
        <title>Draft Genome Sequences of Thiorhodococcus mannitoliphagus and Thiorhodococcus minor, Purple Sulfur Photosynthetic Bacteria in the Gammaproteobacterial Family Chromatiaceae.</title>
        <authorList>
            <person name="Aviles F.A."/>
            <person name="Meyer T.E."/>
            <person name="Kyndt J.A."/>
        </authorList>
    </citation>
    <scope>NUCLEOTIDE SEQUENCE [LARGE SCALE GENOMIC DNA]</scope>
    <source>
        <strain evidence="4">DSM 18266</strain>
    </source>
</reference>
<evidence type="ECO:0000313" key="3">
    <source>
        <dbReference type="EMBL" id="NEX23719.1"/>
    </source>
</evidence>
<evidence type="ECO:0000259" key="2">
    <source>
        <dbReference type="Pfam" id="PF12158"/>
    </source>
</evidence>